<dbReference type="Pfam" id="PF00905">
    <property type="entry name" value="Transpeptidase"/>
    <property type="match status" value="1"/>
</dbReference>
<feature type="compositionally biased region" description="Low complexity" evidence="1">
    <location>
        <begin position="67"/>
        <end position="81"/>
    </location>
</feature>
<evidence type="ECO:0000313" key="4">
    <source>
        <dbReference type="Proteomes" id="UP000675781"/>
    </source>
</evidence>
<feature type="compositionally biased region" description="Acidic residues" evidence="1">
    <location>
        <begin position="36"/>
        <end position="66"/>
    </location>
</feature>
<feature type="compositionally biased region" description="Low complexity" evidence="1">
    <location>
        <begin position="159"/>
        <end position="169"/>
    </location>
</feature>
<feature type="compositionally biased region" description="Basic and acidic residues" evidence="1">
    <location>
        <begin position="223"/>
        <end position="238"/>
    </location>
</feature>
<proteinExistence type="predicted"/>
<accession>A0A941EP29</accession>
<evidence type="ECO:0000256" key="1">
    <source>
        <dbReference type="SAM" id="MobiDB-lite"/>
    </source>
</evidence>
<dbReference type="GO" id="GO:0008658">
    <property type="term" value="F:penicillin binding"/>
    <property type="evidence" value="ECO:0007669"/>
    <property type="project" value="InterPro"/>
</dbReference>
<dbReference type="GO" id="GO:0005886">
    <property type="term" value="C:plasma membrane"/>
    <property type="evidence" value="ECO:0007669"/>
    <property type="project" value="TreeGrafter"/>
</dbReference>
<evidence type="ECO:0000259" key="2">
    <source>
        <dbReference type="Pfam" id="PF00905"/>
    </source>
</evidence>
<dbReference type="PANTHER" id="PTHR30627:SF24">
    <property type="entry name" value="PENICILLIN-BINDING PROTEIN 4B"/>
    <property type="match status" value="1"/>
</dbReference>
<dbReference type="InterPro" id="IPR001460">
    <property type="entry name" value="PCN-bd_Tpept"/>
</dbReference>
<dbReference type="SUPFAM" id="SSF56601">
    <property type="entry name" value="beta-lactamase/transpeptidase-like"/>
    <property type="match status" value="1"/>
</dbReference>
<feature type="region of interest" description="Disordered" evidence="1">
    <location>
        <begin position="1"/>
        <end position="117"/>
    </location>
</feature>
<dbReference type="GO" id="GO:0071555">
    <property type="term" value="P:cell wall organization"/>
    <property type="evidence" value="ECO:0007669"/>
    <property type="project" value="TreeGrafter"/>
</dbReference>
<name>A0A941EP29_9ACTN</name>
<reference evidence="3" key="1">
    <citation type="submission" date="2021-04" db="EMBL/GenBank/DDBJ databases">
        <title>Genome based classification of Actinospica acidithermotolerans sp. nov., an actinobacterium isolated from an Indonesian hot spring.</title>
        <authorList>
            <person name="Kusuma A.B."/>
            <person name="Putra K.E."/>
            <person name="Nafisah S."/>
            <person name="Loh J."/>
            <person name="Nouioui I."/>
            <person name="Goodfellow M."/>
        </authorList>
    </citation>
    <scope>NUCLEOTIDE SEQUENCE</scope>
    <source>
        <strain evidence="3">CSCA 57</strain>
    </source>
</reference>
<evidence type="ECO:0000313" key="3">
    <source>
        <dbReference type="EMBL" id="MBR7834766.1"/>
    </source>
</evidence>
<feature type="compositionally biased region" description="Low complexity" evidence="1">
    <location>
        <begin position="204"/>
        <end position="221"/>
    </location>
</feature>
<dbReference type="InterPro" id="IPR050515">
    <property type="entry name" value="Beta-lactam/transpept"/>
</dbReference>
<protein>
    <recommendedName>
        <fullName evidence="2">Penicillin-binding protein transpeptidase domain-containing protein</fullName>
    </recommendedName>
</protein>
<feature type="region of interest" description="Disordered" evidence="1">
    <location>
        <begin position="138"/>
        <end position="259"/>
    </location>
</feature>
<comment type="caution">
    <text evidence="3">The sequence shown here is derived from an EMBL/GenBank/DDBJ whole genome shotgun (WGS) entry which is preliminary data.</text>
</comment>
<keyword evidence="4" id="KW-1185">Reference proteome</keyword>
<sequence>MADAPVGNGPESATSTEPEESSAVSSPPRIPVSEVPDLEPEDEADEAGADEEPGAGDDSDGEDGSEDAGAAPADRPDPALAETTVAARPAVVPKQVEKTEPESAEPADAEAQARRVSLAEVEETTLIPKVADVKPVETTTVMPPVPPASDMARRPYSDATAAGNSNAARRAYRAAERQRPDAAAGARAPQGYGRATDATQAWTAPPGAERPAAPAEPSGRGYRPPEFHQVDPQRDELPPPHNFQLDQREVDGDDGRPRSRSRRALLVTGGVAVAAAAGLTLAGVIKIPGTTPAVPTVGFSPEADSGASAATQTGTAFLTAWQSDQLEAAANLTDNPSAALAALKEYKQVLNVSGLVVNPNPANDVGWMTYSLTTQAGTPMGEWQYSSGFATYSKQINGYTRWFVQWSPAILYTSLKAGYKLAIKKTPASIKGLVDRNGAAIDSSAHPSLTVIVTLLTKTAESSGGTAGQDVIMTDAKGNQLATVATLTQPINNGTVATTLDMKVQAAAESAVPNHSYSSIVAIQPSTGHILAIANNTTSQYYDDALLTKVAPGSTFKIITSAALLSKGLTSLSSEVVCPPVITIDQQTLKNSEGEAGDYTYETDFATSCNNAFSSFWDHSGMTGNLLSDTAKTYFGLNQEWDIGLNQTASYMDVPAGLSRGGLAESLVGQGDVVSCPLAMCSVAATVANGSFKQPILLPTQKQITATPLGSQLHADLKTLMSSVITEGTAKSVAFPKNGHFFAKTGTAEVGSGANLTNNSWFVVFDDEHDIALCALAIDGGYGAATAAPECLTVFQHLGYA</sequence>
<feature type="domain" description="Penicillin-binding protein transpeptidase" evidence="2">
    <location>
        <begin position="519"/>
        <end position="776"/>
    </location>
</feature>
<dbReference type="EMBL" id="JAGSOG010000069">
    <property type="protein sequence ID" value="MBR7834766.1"/>
    <property type="molecule type" value="Genomic_DNA"/>
</dbReference>
<dbReference type="InterPro" id="IPR012338">
    <property type="entry name" value="Beta-lactam/transpept-like"/>
</dbReference>
<dbReference type="PANTHER" id="PTHR30627">
    <property type="entry name" value="PEPTIDOGLYCAN D,D-TRANSPEPTIDASE"/>
    <property type="match status" value="1"/>
</dbReference>
<organism evidence="3 4">
    <name type="scientific">Actinospica durhamensis</name>
    <dbReference type="NCBI Taxonomy" id="1508375"/>
    <lineage>
        <taxon>Bacteria</taxon>
        <taxon>Bacillati</taxon>
        <taxon>Actinomycetota</taxon>
        <taxon>Actinomycetes</taxon>
        <taxon>Catenulisporales</taxon>
        <taxon>Actinospicaceae</taxon>
        <taxon>Actinospica</taxon>
    </lineage>
</organism>
<dbReference type="Proteomes" id="UP000675781">
    <property type="component" value="Unassembled WGS sequence"/>
</dbReference>
<dbReference type="RefSeq" id="WP_212529283.1">
    <property type="nucleotide sequence ID" value="NZ_JAGSOG010000069.1"/>
</dbReference>
<dbReference type="AlphaFoldDB" id="A0A941EP29"/>
<gene>
    <name evidence="3" type="ORF">KDL01_15935</name>
</gene>
<dbReference type="GO" id="GO:0071972">
    <property type="term" value="F:peptidoglycan L,D-transpeptidase activity"/>
    <property type="evidence" value="ECO:0007669"/>
    <property type="project" value="TreeGrafter"/>
</dbReference>
<feature type="compositionally biased region" description="Basic and acidic residues" evidence="1">
    <location>
        <begin position="246"/>
        <end position="257"/>
    </location>
</feature>
<feature type="compositionally biased region" description="Low complexity" evidence="1">
    <location>
        <begin position="10"/>
        <end position="27"/>
    </location>
</feature>
<dbReference type="Gene3D" id="3.40.710.10">
    <property type="entry name" value="DD-peptidase/beta-lactamase superfamily"/>
    <property type="match status" value="1"/>
</dbReference>